<gene>
    <name evidence="2" type="ORF">OG327_34535</name>
</gene>
<evidence type="ECO:0000256" key="1">
    <source>
        <dbReference type="SAM" id="MobiDB-lite"/>
    </source>
</evidence>
<reference evidence="2" key="1">
    <citation type="submission" date="2022-10" db="EMBL/GenBank/DDBJ databases">
        <title>The complete genomes of actinobacterial strains from the NBC collection.</title>
        <authorList>
            <person name="Joergensen T.S."/>
            <person name="Alvarez Arevalo M."/>
            <person name="Sterndorff E.B."/>
            <person name="Faurdal D."/>
            <person name="Vuksanovic O."/>
            <person name="Mourched A.-S."/>
            <person name="Charusanti P."/>
            <person name="Shaw S."/>
            <person name="Blin K."/>
            <person name="Weber T."/>
        </authorList>
    </citation>
    <scope>NUCLEOTIDE SEQUENCE</scope>
    <source>
        <strain evidence="2">NBC_00049</strain>
    </source>
</reference>
<organism evidence="2">
    <name type="scientific">Streptomyces sp. NBC_00049</name>
    <dbReference type="NCBI Taxonomy" id="2903617"/>
    <lineage>
        <taxon>Bacteria</taxon>
        <taxon>Bacillati</taxon>
        <taxon>Actinomycetota</taxon>
        <taxon>Actinomycetes</taxon>
        <taxon>Kitasatosporales</taxon>
        <taxon>Streptomycetaceae</taxon>
        <taxon>Streptomyces</taxon>
    </lineage>
</organism>
<dbReference type="AlphaFoldDB" id="A0AAU2K2K3"/>
<evidence type="ECO:0008006" key="3">
    <source>
        <dbReference type="Google" id="ProtNLM"/>
    </source>
</evidence>
<accession>A0AAU2K2K3</accession>
<evidence type="ECO:0000313" key="2">
    <source>
        <dbReference type="EMBL" id="WTU78010.1"/>
    </source>
</evidence>
<feature type="region of interest" description="Disordered" evidence="1">
    <location>
        <begin position="1"/>
        <end position="45"/>
    </location>
</feature>
<protein>
    <recommendedName>
        <fullName evidence="3">Zinc-ribbon domain-containing protein</fullName>
    </recommendedName>
</protein>
<name>A0AAU2K2K3_9ACTN</name>
<sequence length="81" mass="8305">MTGNGHETADADRHGTGTGTESADCRVTDEPAPPAIRTDHPAPDEGGETACLLHLVCADCGRLVTEPGARSCPRCGHPLGD</sequence>
<proteinExistence type="predicted"/>
<dbReference type="EMBL" id="CP108264">
    <property type="protein sequence ID" value="WTU78010.1"/>
    <property type="molecule type" value="Genomic_DNA"/>
</dbReference>